<dbReference type="AlphaFoldDB" id="A0A166BE28"/>
<dbReference type="PROSITE" id="PS51257">
    <property type="entry name" value="PROKAR_LIPOPROTEIN"/>
    <property type="match status" value="1"/>
</dbReference>
<dbReference type="Proteomes" id="UP000076532">
    <property type="component" value="Unassembled WGS sequence"/>
</dbReference>
<evidence type="ECO:0000313" key="2">
    <source>
        <dbReference type="Proteomes" id="UP000076532"/>
    </source>
</evidence>
<gene>
    <name evidence="1" type="ORF">FIBSPDRAFT_870066</name>
</gene>
<proteinExistence type="predicted"/>
<protein>
    <submittedName>
        <fullName evidence="1">Uncharacterized protein</fullName>
    </submittedName>
</protein>
<name>A0A166BE28_9AGAM</name>
<evidence type="ECO:0000313" key="1">
    <source>
        <dbReference type="EMBL" id="KZP12551.1"/>
    </source>
</evidence>
<accession>A0A166BE28</accession>
<keyword evidence="2" id="KW-1185">Reference proteome</keyword>
<reference evidence="1 2" key="1">
    <citation type="journal article" date="2016" name="Mol. Biol. Evol.">
        <title>Comparative Genomics of Early-Diverging Mushroom-Forming Fungi Provides Insights into the Origins of Lignocellulose Decay Capabilities.</title>
        <authorList>
            <person name="Nagy L.G."/>
            <person name="Riley R."/>
            <person name="Tritt A."/>
            <person name="Adam C."/>
            <person name="Daum C."/>
            <person name="Floudas D."/>
            <person name="Sun H."/>
            <person name="Yadav J.S."/>
            <person name="Pangilinan J."/>
            <person name="Larsson K.H."/>
            <person name="Matsuura K."/>
            <person name="Barry K."/>
            <person name="Labutti K."/>
            <person name="Kuo R."/>
            <person name="Ohm R.A."/>
            <person name="Bhattacharya S.S."/>
            <person name="Shirouzu T."/>
            <person name="Yoshinaga Y."/>
            <person name="Martin F.M."/>
            <person name="Grigoriev I.V."/>
            <person name="Hibbett D.S."/>
        </authorList>
    </citation>
    <scope>NUCLEOTIDE SEQUENCE [LARGE SCALE GENOMIC DNA]</scope>
    <source>
        <strain evidence="1 2">CBS 109695</strain>
    </source>
</reference>
<sequence length="53" mass="6006">MLFDKRAPVYSAVHLLVACSSLLVKVENFGSLMAIRKGWVPWSSETVRGSRRR</sequence>
<organism evidence="1 2">
    <name type="scientific">Athelia psychrophila</name>
    <dbReference type="NCBI Taxonomy" id="1759441"/>
    <lineage>
        <taxon>Eukaryota</taxon>
        <taxon>Fungi</taxon>
        <taxon>Dikarya</taxon>
        <taxon>Basidiomycota</taxon>
        <taxon>Agaricomycotina</taxon>
        <taxon>Agaricomycetes</taxon>
        <taxon>Agaricomycetidae</taxon>
        <taxon>Atheliales</taxon>
        <taxon>Atheliaceae</taxon>
        <taxon>Athelia</taxon>
    </lineage>
</organism>
<dbReference type="EMBL" id="KV417645">
    <property type="protein sequence ID" value="KZP12551.1"/>
    <property type="molecule type" value="Genomic_DNA"/>
</dbReference>